<gene>
    <name evidence="1" type="ORF">OS493_013675</name>
</gene>
<comment type="caution">
    <text evidence="1">The sequence shown here is derived from an EMBL/GenBank/DDBJ whole genome shotgun (WGS) entry which is preliminary data.</text>
</comment>
<name>A0A9X0D5J4_9CNID</name>
<reference evidence="1" key="1">
    <citation type="submission" date="2023-01" db="EMBL/GenBank/DDBJ databases">
        <title>Genome assembly of the deep-sea coral Lophelia pertusa.</title>
        <authorList>
            <person name="Herrera S."/>
            <person name="Cordes E."/>
        </authorList>
    </citation>
    <scope>NUCLEOTIDE SEQUENCE</scope>
    <source>
        <strain evidence="1">USNM1676648</strain>
        <tissue evidence="1">Polyp</tissue>
    </source>
</reference>
<accession>A0A9X0D5J4</accession>
<keyword evidence="2" id="KW-1185">Reference proteome</keyword>
<dbReference type="GO" id="GO:0005096">
    <property type="term" value="F:GTPase activator activity"/>
    <property type="evidence" value="ECO:0007669"/>
    <property type="project" value="TreeGrafter"/>
</dbReference>
<dbReference type="OrthoDB" id="27389at2759"/>
<evidence type="ECO:0000313" key="1">
    <source>
        <dbReference type="EMBL" id="KAJ7385649.1"/>
    </source>
</evidence>
<dbReference type="EMBL" id="MU825879">
    <property type="protein sequence ID" value="KAJ7385649.1"/>
    <property type="molecule type" value="Genomic_DNA"/>
</dbReference>
<dbReference type="AlphaFoldDB" id="A0A9X0D5J4"/>
<dbReference type="Proteomes" id="UP001163046">
    <property type="component" value="Unassembled WGS sequence"/>
</dbReference>
<protein>
    <submittedName>
        <fullName evidence="1">Uncharacterized protein</fullName>
    </submittedName>
</protein>
<evidence type="ECO:0000313" key="2">
    <source>
        <dbReference type="Proteomes" id="UP001163046"/>
    </source>
</evidence>
<proteinExistence type="predicted"/>
<organism evidence="1 2">
    <name type="scientific">Desmophyllum pertusum</name>
    <dbReference type="NCBI Taxonomy" id="174260"/>
    <lineage>
        <taxon>Eukaryota</taxon>
        <taxon>Metazoa</taxon>
        <taxon>Cnidaria</taxon>
        <taxon>Anthozoa</taxon>
        <taxon>Hexacorallia</taxon>
        <taxon>Scleractinia</taxon>
        <taxon>Caryophylliina</taxon>
        <taxon>Caryophylliidae</taxon>
        <taxon>Desmophyllum</taxon>
    </lineage>
</organism>
<dbReference type="PANTHER" id="PTHR23179:SF3">
    <property type="entry name" value="RHO GTPASE-ACTIVATING PROTEIN 20"/>
    <property type="match status" value="1"/>
</dbReference>
<dbReference type="PANTHER" id="PTHR23179">
    <property type="entry name" value="T-CELL ACTIVATION RHO GTPASE ACTIVATING PROTEIN-RELATED"/>
    <property type="match status" value="1"/>
</dbReference>
<sequence>MKMAFPSTLIRQLPTMDPLSPETQCQFILKRNRKIPNRIAIDVHNAPSKQRWKNPIKKSPIINWAMHKKTTGSTKANSIDGQSSTPGKLFGLPLMQLCSEEEPVPKSVQELLLHLFRYGPIPRESSESLLMLGLPKKSSWNWMKVE</sequence>